<gene>
    <name evidence="2" type="ORF">SLEP1_g49660</name>
</gene>
<evidence type="ECO:0000256" key="1">
    <source>
        <dbReference type="SAM" id="Phobius"/>
    </source>
</evidence>
<evidence type="ECO:0000313" key="3">
    <source>
        <dbReference type="Proteomes" id="UP001054252"/>
    </source>
</evidence>
<dbReference type="EMBL" id="BPVZ01000156">
    <property type="protein sequence ID" value="GKV42229.1"/>
    <property type="molecule type" value="Genomic_DNA"/>
</dbReference>
<dbReference type="Proteomes" id="UP001054252">
    <property type="component" value="Unassembled WGS sequence"/>
</dbReference>
<proteinExistence type="predicted"/>
<accession>A0AAV5LXH3</accession>
<dbReference type="AlphaFoldDB" id="A0AAV5LXH3"/>
<feature type="transmembrane region" description="Helical" evidence="1">
    <location>
        <begin position="6"/>
        <end position="26"/>
    </location>
</feature>
<name>A0AAV5LXH3_9ROSI</name>
<sequence>MNLPPLALNCLGFTLIALIPFNFWVVSVSFPLHCRRLLLPAAPVPCLQILVLDRSISLALRSSLRFYASEVSRL</sequence>
<keyword evidence="1" id="KW-0812">Transmembrane</keyword>
<comment type="caution">
    <text evidence="2">The sequence shown here is derived from an EMBL/GenBank/DDBJ whole genome shotgun (WGS) entry which is preliminary data.</text>
</comment>
<reference evidence="2 3" key="1">
    <citation type="journal article" date="2021" name="Commun. Biol.">
        <title>The genome of Shorea leprosula (Dipterocarpaceae) highlights the ecological relevance of drought in aseasonal tropical rainforests.</title>
        <authorList>
            <person name="Ng K.K.S."/>
            <person name="Kobayashi M.J."/>
            <person name="Fawcett J.A."/>
            <person name="Hatakeyama M."/>
            <person name="Paape T."/>
            <person name="Ng C.H."/>
            <person name="Ang C.C."/>
            <person name="Tnah L.H."/>
            <person name="Lee C.T."/>
            <person name="Nishiyama T."/>
            <person name="Sese J."/>
            <person name="O'Brien M.J."/>
            <person name="Copetti D."/>
            <person name="Mohd Noor M.I."/>
            <person name="Ong R.C."/>
            <person name="Putra M."/>
            <person name="Sireger I.Z."/>
            <person name="Indrioko S."/>
            <person name="Kosugi Y."/>
            <person name="Izuno A."/>
            <person name="Isagi Y."/>
            <person name="Lee S.L."/>
            <person name="Shimizu K.K."/>
        </authorList>
    </citation>
    <scope>NUCLEOTIDE SEQUENCE [LARGE SCALE GENOMIC DNA]</scope>
    <source>
        <strain evidence="2">214</strain>
    </source>
</reference>
<keyword evidence="1" id="KW-1133">Transmembrane helix</keyword>
<organism evidence="2 3">
    <name type="scientific">Rubroshorea leprosula</name>
    <dbReference type="NCBI Taxonomy" id="152421"/>
    <lineage>
        <taxon>Eukaryota</taxon>
        <taxon>Viridiplantae</taxon>
        <taxon>Streptophyta</taxon>
        <taxon>Embryophyta</taxon>
        <taxon>Tracheophyta</taxon>
        <taxon>Spermatophyta</taxon>
        <taxon>Magnoliopsida</taxon>
        <taxon>eudicotyledons</taxon>
        <taxon>Gunneridae</taxon>
        <taxon>Pentapetalae</taxon>
        <taxon>rosids</taxon>
        <taxon>malvids</taxon>
        <taxon>Malvales</taxon>
        <taxon>Dipterocarpaceae</taxon>
        <taxon>Rubroshorea</taxon>
    </lineage>
</organism>
<protein>
    <submittedName>
        <fullName evidence="2">Uncharacterized protein</fullName>
    </submittedName>
</protein>
<keyword evidence="1" id="KW-0472">Membrane</keyword>
<keyword evidence="3" id="KW-1185">Reference proteome</keyword>
<evidence type="ECO:0000313" key="2">
    <source>
        <dbReference type="EMBL" id="GKV42229.1"/>
    </source>
</evidence>